<gene>
    <name evidence="1" type="ORF">GCM10007852_06490</name>
</gene>
<sequence length="531" mass="60637">MPGSDASLHASVSVSQGLLDDVALLSDVHLRAEPDVKKFSYRSTDTLVQALVSRHYANTCWELSHLLWFISQSTQTTDSIDIHSPILDFFWLEESVYSTSAKYWFMQRKADILVPDTQLLVKDTRLKIKIRDHVFELSFSRINVLACFAEFVVNLHPNCITEWQTTLWQQGLNGIRKVSSDMQKYLYDYLSEHLPPVRMSKKYAYFVAKASESDHLSRERFIDLWRGAADIEGLARLNACFDSCMAWKYARDYAHKFGETTYSEALDEHTKLMSENSDGVFQGLQDYKAQQIDLSEFAQQPKLLSKSQIEKLQIVGKFPEQCISNAGALFVIWVFSPVQAVLIQALRNKMNRDALLDKSDTDDSYQSQLSFLNAVMKLNEHTMMACWQVIRQCFPELSLQAFTLNNAWVNLLSKAKLITDDANTSIVGDTAENTPFSNITLIKLQDLLPSFIDSCQQALKKNNRQGFTELSILPEGEGYVTAIKGLVLLNKLIARLTKELHKEFNDENAIQAKFLADRSIIKEELVKRYVE</sequence>
<evidence type="ECO:0000313" key="1">
    <source>
        <dbReference type="EMBL" id="GLR69741.1"/>
    </source>
</evidence>
<comment type="caution">
    <text evidence="1">The sequence shown here is derived from an EMBL/GenBank/DDBJ whole genome shotgun (WGS) entry which is preliminary data.</text>
</comment>
<dbReference type="AlphaFoldDB" id="A0AA37STT7"/>
<reference evidence="1" key="1">
    <citation type="journal article" date="2014" name="Int. J. Syst. Evol. Microbiol.">
        <title>Complete genome sequence of Corynebacterium casei LMG S-19264T (=DSM 44701T), isolated from a smear-ripened cheese.</title>
        <authorList>
            <consortium name="US DOE Joint Genome Institute (JGI-PGF)"/>
            <person name="Walter F."/>
            <person name="Albersmeier A."/>
            <person name="Kalinowski J."/>
            <person name="Ruckert C."/>
        </authorList>
    </citation>
    <scope>NUCLEOTIDE SEQUENCE</scope>
    <source>
        <strain evidence="1">NBRC 110023</strain>
    </source>
</reference>
<dbReference type="RefSeq" id="WP_284216052.1">
    <property type="nucleotide sequence ID" value="NZ_BSOT01000005.1"/>
</dbReference>
<reference evidence="1" key="2">
    <citation type="submission" date="2023-01" db="EMBL/GenBank/DDBJ databases">
        <title>Draft genome sequence of Agaribacter marinus strain NBRC 110023.</title>
        <authorList>
            <person name="Sun Q."/>
            <person name="Mori K."/>
        </authorList>
    </citation>
    <scope>NUCLEOTIDE SEQUENCE</scope>
    <source>
        <strain evidence="1">NBRC 110023</strain>
    </source>
</reference>
<accession>A0AA37STT7</accession>
<organism evidence="1 2">
    <name type="scientific">Agaribacter marinus</name>
    <dbReference type="NCBI Taxonomy" id="1431249"/>
    <lineage>
        <taxon>Bacteria</taxon>
        <taxon>Pseudomonadati</taxon>
        <taxon>Pseudomonadota</taxon>
        <taxon>Gammaproteobacteria</taxon>
        <taxon>Alteromonadales</taxon>
        <taxon>Alteromonadaceae</taxon>
        <taxon>Agaribacter</taxon>
    </lineage>
</organism>
<dbReference type="EMBL" id="BSOT01000005">
    <property type="protein sequence ID" value="GLR69741.1"/>
    <property type="molecule type" value="Genomic_DNA"/>
</dbReference>
<keyword evidence="2" id="KW-1185">Reference proteome</keyword>
<name>A0AA37STT7_9ALTE</name>
<evidence type="ECO:0000313" key="2">
    <source>
        <dbReference type="Proteomes" id="UP001156601"/>
    </source>
</evidence>
<proteinExistence type="predicted"/>
<protein>
    <submittedName>
        <fullName evidence="1">Uncharacterized protein</fullName>
    </submittedName>
</protein>
<dbReference type="Proteomes" id="UP001156601">
    <property type="component" value="Unassembled WGS sequence"/>
</dbReference>